<evidence type="ECO:0000313" key="3">
    <source>
        <dbReference type="Proteomes" id="UP000241690"/>
    </source>
</evidence>
<dbReference type="Proteomes" id="UP000241690">
    <property type="component" value="Unassembled WGS sequence"/>
</dbReference>
<reference evidence="2 3" key="1">
    <citation type="submission" date="2016-07" db="EMBL/GenBank/DDBJ databases">
        <title>Multiple horizontal gene transfer events from other fungi enriched the ability of initially mycotrophic Trichoderma (Ascomycota) to feed on dead plant biomass.</title>
        <authorList>
            <consortium name="DOE Joint Genome Institute"/>
            <person name="Aerts A."/>
            <person name="Atanasova L."/>
            <person name="Chenthamara K."/>
            <person name="Zhang J."/>
            <person name="Grujic M."/>
            <person name="Henrissat B."/>
            <person name="Kuo A."/>
            <person name="Salamov A."/>
            <person name="Lipzen A."/>
            <person name="Labutti K."/>
            <person name="Barry K."/>
            <person name="Miao Y."/>
            <person name="Rahimi M.J."/>
            <person name="Shen Q."/>
            <person name="Grigoriev I.V."/>
            <person name="Kubicek C.P."/>
            <person name="Druzhinina I.S."/>
        </authorList>
    </citation>
    <scope>NUCLEOTIDE SEQUENCE [LARGE SCALE GENOMIC DNA]</scope>
    <source>
        <strain evidence="2 3">CBS 226.95</strain>
    </source>
</reference>
<dbReference type="EMBL" id="KZ679679">
    <property type="protein sequence ID" value="PTB55386.1"/>
    <property type="molecule type" value="Genomic_DNA"/>
</dbReference>
<feature type="compositionally biased region" description="Basic and acidic residues" evidence="1">
    <location>
        <begin position="63"/>
        <end position="87"/>
    </location>
</feature>
<gene>
    <name evidence="2" type="ORF">M431DRAFT_480924</name>
</gene>
<feature type="compositionally biased region" description="Polar residues" evidence="1">
    <location>
        <begin position="1"/>
        <end position="22"/>
    </location>
</feature>
<dbReference type="RefSeq" id="XP_024775063.1">
    <property type="nucleotide sequence ID" value="XM_024915912.1"/>
</dbReference>
<proteinExistence type="predicted"/>
<name>A0A2T4AEB1_TRIHA</name>
<dbReference type="AlphaFoldDB" id="A0A2T4AEB1"/>
<feature type="region of interest" description="Disordered" evidence="1">
    <location>
        <begin position="1"/>
        <end position="29"/>
    </location>
</feature>
<dbReference type="GeneID" id="36624481"/>
<keyword evidence="3" id="KW-1185">Reference proteome</keyword>
<accession>A0A2T4AEB1</accession>
<feature type="compositionally biased region" description="Basic and acidic residues" evidence="1">
    <location>
        <begin position="102"/>
        <end position="116"/>
    </location>
</feature>
<organism evidence="2 3">
    <name type="scientific">Trichoderma harzianum CBS 226.95</name>
    <dbReference type="NCBI Taxonomy" id="983964"/>
    <lineage>
        <taxon>Eukaryota</taxon>
        <taxon>Fungi</taxon>
        <taxon>Dikarya</taxon>
        <taxon>Ascomycota</taxon>
        <taxon>Pezizomycotina</taxon>
        <taxon>Sordariomycetes</taxon>
        <taxon>Hypocreomycetidae</taxon>
        <taxon>Hypocreales</taxon>
        <taxon>Hypocreaceae</taxon>
        <taxon>Trichoderma</taxon>
    </lineage>
</organism>
<sequence length="224" mass="25536">MSSTTCLSDGATGASSTLSSIFSDPEGESNTQAARGQLALLLQFYKTTIIIEHKIFQSPTSDQGRHVASDKKEESKEKGNEECKKEYSRECKDETSNQCKEECEEKKSSSNKDQGKGKARSQPVRDKEHAARRAAQLRRQWAFCKGDQFPWIFWQLVCAESNWKGWWVLQVKDMKALNWEVDVIPAELEEGEWFGVKDLCEVQIRVLTYDTTEDAQNGPGRTRW</sequence>
<evidence type="ECO:0000256" key="1">
    <source>
        <dbReference type="SAM" id="MobiDB-lite"/>
    </source>
</evidence>
<feature type="region of interest" description="Disordered" evidence="1">
    <location>
        <begin position="102"/>
        <end position="131"/>
    </location>
</feature>
<protein>
    <submittedName>
        <fullName evidence="2">Uncharacterized protein</fullName>
    </submittedName>
</protein>
<feature type="region of interest" description="Disordered" evidence="1">
    <location>
        <begin position="58"/>
        <end position="87"/>
    </location>
</feature>
<evidence type="ECO:0000313" key="2">
    <source>
        <dbReference type="EMBL" id="PTB55386.1"/>
    </source>
</evidence>